<reference evidence="14" key="2">
    <citation type="submission" date="2018-10" db="UniProtKB">
        <authorList>
            <consortium name="EnsemblPlants"/>
        </authorList>
    </citation>
    <scope>IDENTIFICATION</scope>
</reference>
<dbReference type="GO" id="GO:0004674">
    <property type="term" value="F:protein serine/threonine kinase activity"/>
    <property type="evidence" value="ECO:0000318"/>
    <property type="project" value="GO_Central"/>
</dbReference>
<dbReference type="SMR" id="A0A3B6PFF9"/>
<dbReference type="GO" id="GO:0005524">
    <property type="term" value="F:ATP binding"/>
    <property type="evidence" value="ECO:0007669"/>
    <property type="project" value="UniProtKB-UniRule"/>
</dbReference>
<dbReference type="Gene3D" id="1.10.510.10">
    <property type="entry name" value="Transferase(Phosphotransferase) domain 1"/>
    <property type="match status" value="2"/>
</dbReference>
<comment type="cofactor">
    <cofactor evidence="1">
        <name>Mn(2+)</name>
        <dbReference type="ChEBI" id="CHEBI:29035"/>
    </cofactor>
</comment>
<keyword evidence="5" id="KW-0418">Kinase</keyword>
<dbReference type="AlphaFoldDB" id="A0A3B6PFF9"/>
<feature type="domain" description="Protein kinase" evidence="12">
    <location>
        <begin position="510"/>
        <end position="764"/>
    </location>
</feature>
<dbReference type="InterPro" id="IPR004041">
    <property type="entry name" value="NAF_dom"/>
</dbReference>
<name>A0A3B6PFF9_WHEAT</name>
<dbReference type="PROSITE" id="PS00107">
    <property type="entry name" value="PROTEIN_KINASE_ATP"/>
    <property type="match status" value="1"/>
</dbReference>
<evidence type="ECO:0000256" key="7">
    <source>
        <dbReference type="ARBA" id="ARBA00023211"/>
    </source>
</evidence>
<keyword evidence="3" id="KW-0808">Transferase</keyword>
<dbReference type="GO" id="GO:0106310">
    <property type="term" value="F:protein serine kinase activity"/>
    <property type="evidence" value="ECO:0007669"/>
    <property type="project" value="RHEA"/>
</dbReference>
<evidence type="ECO:0000256" key="11">
    <source>
        <dbReference type="PROSITE-ProRule" id="PRU10141"/>
    </source>
</evidence>
<evidence type="ECO:0000259" key="13">
    <source>
        <dbReference type="PROSITE" id="PS50816"/>
    </source>
</evidence>
<dbReference type="InterPro" id="IPR018451">
    <property type="entry name" value="NAF/FISL_domain"/>
</dbReference>
<keyword evidence="15" id="KW-1185">Reference proteome</keyword>
<dbReference type="Pfam" id="PF03822">
    <property type="entry name" value="NAF"/>
    <property type="match status" value="1"/>
</dbReference>
<evidence type="ECO:0000256" key="3">
    <source>
        <dbReference type="ARBA" id="ARBA00022679"/>
    </source>
</evidence>
<evidence type="ECO:0000256" key="2">
    <source>
        <dbReference type="ARBA" id="ARBA00006234"/>
    </source>
</evidence>
<comment type="catalytic activity">
    <reaction evidence="9">
        <text>L-seryl-[protein] + ATP = O-phospho-L-seryl-[protein] + ADP + H(+)</text>
        <dbReference type="Rhea" id="RHEA:17989"/>
        <dbReference type="Rhea" id="RHEA-COMP:9863"/>
        <dbReference type="Rhea" id="RHEA-COMP:11604"/>
        <dbReference type="ChEBI" id="CHEBI:15378"/>
        <dbReference type="ChEBI" id="CHEBI:29999"/>
        <dbReference type="ChEBI" id="CHEBI:30616"/>
        <dbReference type="ChEBI" id="CHEBI:83421"/>
        <dbReference type="ChEBI" id="CHEBI:456216"/>
        <dbReference type="EC" id="2.7.11.1"/>
    </reaction>
</comment>
<evidence type="ECO:0000256" key="4">
    <source>
        <dbReference type="ARBA" id="ARBA00022741"/>
    </source>
</evidence>
<dbReference type="PROSITE" id="PS00108">
    <property type="entry name" value="PROTEIN_KINASE_ST"/>
    <property type="match status" value="2"/>
</dbReference>
<evidence type="ECO:0000256" key="5">
    <source>
        <dbReference type="ARBA" id="ARBA00022777"/>
    </source>
</evidence>
<dbReference type="PANTHER" id="PTHR45707">
    <property type="entry name" value="C2 CALCIUM/LIPID-BINDING PLANT PHOSPHORIBOSYLTRANSFERASE FAMILY PROTEIN"/>
    <property type="match status" value="1"/>
</dbReference>
<feature type="domain" description="NAF" evidence="13">
    <location>
        <begin position="796"/>
        <end position="820"/>
    </location>
</feature>
<organism evidence="14">
    <name type="scientific">Triticum aestivum</name>
    <name type="common">Wheat</name>
    <dbReference type="NCBI Taxonomy" id="4565"/>
    <lineage>
        <taxon>Eukaryota</taxon>
        <taxon>Viridiplantae</taxon>
        <taxon>Streptophyta</taxon>
        <taxon>Embryophyta</taxon>
        <taxon>Tracheophyta</taxon>
        <taxon>Spermatophyta</taxon>
        <taxon>Magnoliopsida</taxon>
        <taxon>Liliopsida</taxon>
        <taxon>Poales</taxon>
        <taxon>Poaceae</taxon>
        <taxon>BOP clade</taxon>
        <taxon>Pooideae</taxon>
        <taxon>Triticodae</taxon>
        <taxon>Triticeae</taxon>
        <taxon>Triticinae</taxon>
        <taxon>Triticum</taxon>
    </lineage>
</organism>
<evidence type="ECO:0000256" key="1">
    <source>
        <dbReference type="ARBA" id="ARBA00001936"/>
    </source>
</evidence>
<dbReference type="InterPro" id="IPR017441">
    <property type="entry name" value="Protein_kinase_ATP_BS"/>
</dbReference>
<dbReference type="Pfam" id="PF00069">
    <property type="entry name" value="Pkinase"/>
    <property type="match status" value="2"/>
</dbReference>
<dbReference type="Gene3D" id="3.30.200.20">
    <property type="entry name" value="Phosphorylase Kinase, domain 1"/>
    <property type="match status" value="2"/>
</dbReference>
<evidence type="ECO:0000256" key="8">
    <source>
        <dbReference type="ARBA" id="ARBA00047899"/>
    </source>
</evidence>
<comment type="function">
    <text evidence="10">CIPK serine-threonine protein kinases interact with CBL proteins. Binding of a CBL protein to the regulatory NAF domain of CIPK protein lead to the activation of the kinase in a calcium-dependent manner.</text>
</comment>
<dbReference type="SUPFAM" id="SSF56112">
    <property type="entry name" value="Protein kinase-like (PK-like)"/>
    <property type="match status" value="2"/>
</dbReference>
<dbReference type="CDD" id="cd12195">
    <property type="entry name" value="CIPK_C"/>
    <property type="match status" value="1"/>
</dbReference>
<protein>
    <submittedName>
        <fullName evidence="14">Non-specific serine/threonine protein kinase</fullName>
    </submittedName>
</protein>
<dbReference type="Gramene" id="TraesCS6B03G0014900.4">
    <property type="protein sequence ID" value="TraesCS6B03G0014900.4.CDS"/>
    <property type="gene ID" value="TraesCS6B03G0014900"/>
</dbReference>
<evidence type="ECO:0000256" key="10">
    <source>
        <dbReference type="ARBA" id="ARBA00058225"/>
    </source>
</evidence>
<keyword evidence="6 11" id="KW-0067">ATP-binding</keyword>
<evidence type="ECO:0000259" key="12">
    <source>
        <dbReference type="PROSITE" id="PS50011"/>
    </source>
</evidence>
<evidence type="ECO:0000313" key="15">
    <source>
        <dbReference type="Proteomes" id="UP000019116"/>
    </source>
</evidence>
<dbReference type="GO" id="GO:0007165">
    <property type="term" value="P:signal transduction"/>
    <property type="evidence" value="ECO:0000318"/>
    <property type="project" value="GO_Central"/>
</dbReference>
<feature type="binding site" evidence="11">
    <location>
        <position position="113"/>
    </location>
    <ligand>
        <name>ATP</name>
        <dbReference type="ChEBI" id="CHEBI:30616"/>
    </ligand>
</feature>
<accession>A0A3B6PFF9</accession>
<evidence type="ECO:0000256" key="6">
    <source>
        <dbReference type="ARBA" id="ARBA00022840"/>
    </source>
</evidence>
<sequence>MLNVGDDTVMCWCANKYITHNTPILTAEASETAQLSLFKRYVLLYYLQMDHETSAKHKALEGMLLDARAEPTDLPLSLLREITNGFSDDLQIGNGGFAVVYKGMLGKGMVAVKRLSERFDIKEIKFNEEVSCLLNVKHKNIVRFLGYCSDTQGIMMNYEGKNVLADVRQRLLCFEYLAKGSLDKYITGPSCGLEWRKRYLIIKGVCEGLYYLHVKQRIVHLDLKPANILLDDNMAPKIADFGLSRRFDEKQSRDFTSKLMGTLGYLAPEFLSGEITFKLDIYSLGVIIIEILTGKKGYHDVEDELDSWGDRLQNTLGDIQLKQVRICAEIGIECTENDPAKRPDIEYIISRLNEKERGASELYQCTPNKVPGETSSKVLGMSWNRLAKSHGDIQLERAETGIECTENKATKGLVTQHITDRLDEAESTGWSIKTSGSNLSVVQVEKDFTELNLWELKVPGETSNEDSISLIQASEQIKTKSTCHTDCHSSASPTEQRCQMEVGTLLMRRYETGKPLAQGNFGKTYFAWNIINGERVVIKVIDKDKVMRGRLMVQKEKKVSIVRKITHPNIVQLSEVMATKSKIYLVLEYARGGELFNKISKGKFSEDVAWRYFHQLISAVGHCHSLGVYHGDLKPENLLLDEVDNLKVSGFGLSALADPKRQDGRLHTTYGTPAYVAPEVLSGRDHDGAKADIWFCGVILLALVAGDLPFQDTTLTDMYTKISRGEYSCPCPLSAELEDLLSMILHQDPSARASVLRIKRSAWFRKHEARDKIYKDGDKTSDLMESINTYRNQTSARLTNMNAFDIISLSSGYDLSSLFEEYGRCEYKFTSMQPAEIIFAKLSELAKQLKVEIKERENGVVKLAAPKEGRSISVFSSDTVYNLAS</sequence>
<dbReference type="EnsemblPlants" id="TraesCS6B02G006000.2">
    <property type="protein sequence ID" value="TraesCS6B02G006000.2"/>
    <property type="gene ID" value="TraesCS6B02G006000"/>
</dbReference>
<dbReference type="InterPro" id="IPR000719">
    <property type="entry name" value="Prot_kinase_dom"/>
</dbReference>
<keyword evidence="7" id="KW-0464">Manganese</keyword>
<dbReference type="PROSITE" id="PS50011">
    <property type="entry name" value="PROTEIN_KINASE_DOM"/>
    <property type="match status" value="2"/>
</dbReference>
<comment type="catalytic activity">
    <reaction evidence="8">
        <text>L-threonyl-[protein] + ATP = O-phospho-L-threonyl-[protein] + ADP + H(+)</text>
        <dbReference type="Rhea" id="RHEA:46608"/>
        <dbReference type="Rhea" id="RHEA-COMP:11060"/>
        <dbReference type="Rhea" id="RHEA-COMP:11605"/>
        <dbReference type="ChEBI" id="CHEBI:15378"/>
        <dbReference type="ChEBI" id="CHEBI:30013"/>
        <dbReference type="ChEBI" id="CHEBI:30616"/>
        <dbReference type="ChEBI" id="CHEBI:61977"/>
        <dbReference type="ChEBI" id="CHEBI:456216"/>
        <dbReference type="EC" id="2.7.11.1"/>
    </reaction>
</comment>
<dbReference type="Gramene" id="TraesCS6B02G006000.2">
    <property type="protein sequence ID" value="TraesCS6B02G006000.2"/>
    <property type="gene ID" value="TraesCS6B02G006000"/>
</dbReference>
<dbReference type="InterPro" id="IPR008271">
    <property type="entry name" value="Ser/Thr_kinase_AS"/>
</dbReference>
<dbReference type="PROSITE" id="PS50816">
    <property type="entry name" value="NAF"/>
    <property type="match status" value="1"/>
</dbReference>
<reference evidence="14" key="1">
    <citation type="submission" date="2018-08" db="EMBL/GenBank/DDBJ databases">
        <authorList>
            <person name="Rossello M."/>
        </authorList>
    </citation>
    <scope>NUCLEOTIDE SEQUENCE [LARGE SCALE GENOMIC DNA]</scope>
    <source>
        <strain evidence="14">cv. Chinese Spring</strain>
    </source>
</reference>
<feature type="domain" description="Protein kinase" evidence="12">
    <location>
        <begin position="86"/>
        <end position="363"/>
    </location>
</feature>
<dbReference type="FunFam" id="3.30.200.20:FF:000042">
    <property type="entry name" value="Aurora kinase A"/>
    <property type="match status" value="1"/>
</dbReference>
<dbReference type="FunFam" id="1.10.510.10:FF:000870">
    <property type="entry name" value="OSJNBa0016N04.16-like protein"/>
    <property type="match status" value="1"/>
</dbReference>
<evidence type="ECO:0000313" key="14">
    <source>
        <dbReference type="EnsemblPlants" id="TraesCS6B02G006000.2"/>
    </source>
</evidence>
<gene>
    <name evidence="14" type="primary">LOC123135353</name>
</gene>
<dbReference type="Gene3D" id="3.30.310.80">
    <property type="entry name" value="Kinase associated domain 1, KA1"/>
    <property type="match status" value="1"/>
</dbReference>
<dbReference type="FunFam" id="1.10.510.10:FF:000571">
    <property type="entry name" value="Maternal embryonic leucine zipper kinase"/>
    <property type="match status" value="1"/>
</dbReference>
<dbReference type="SMART" id="SM00220">
    <property type="entry name" value="S_TKc"/>
    <property type="match status" value="2"/>
</dbReference>
<proteinExistence type="inferred from homology"/>
<keyword evidence="4 11" id="KW-0547">Nucleotide-binding</keyword>
<dbReference type="PANTHER" id="PTHR45707:SF70">
    <property type="entry name" value="PROTEIN KINASE DOMAIN-CONTAINING PROTEIN"/>
    <property type="match status" value="1"/>
</dbReference>
<dbReference type="OrthoDB" id="679259at2759"/>
<comment type="similarity">
    <text evidence="2">Belongs to the protein kinase superfamily. CAMK Ser/Thr protein kinase family. SNF1 subfamily.</text>
</comment>
<dbReference type="InterPro" id="IPR011009">
    <property type="entry name" value="Kinase-like_dom_sf"/>
</dbReference>
<dbReference type="STRING" id="4565.A0A3B6PFF9"/>
<evidence type="ECO:0000256" key="9">
    <source>
        <dbReference type="ARBA" id="ARBA00048679"/>
    </source>
</evidence>
<dbReference type="Proteomes" id="UP000019116">
    <property type="component" value="Chromosome 6B"/>
</dbReference>